<dbReference type="PANTHER" id="PTHR10545">
    <property type="entry name" value="DIAMINE N-ACETYLTRANSFERASE"/>
    <property type="match status" value="1"/>
</dbReference>
<dbReference type="EMBL" id="QMEB01000106">
    <property type="protein sequence ID" value="NMG20630.1"/>
    <property type="molecule type" value="Genomic_DNA"/>
</dbReference>
<keyword evidence="5" id="KW-1185">Reference proteome</keyword>
<accession>A0ABX1PAR0</accession>
<dbReference type="Proteomes" id="UP000718564">
    <property type="component" value="Unassembled WGS sequence"/>
</dbReference>
<sequence length="162" mass="18725">MHNQQFLIRDANVSDVSTIMELIRLKAEFDGCLDFVEATPKKLEDTLFCENPLAFVLLVEIDENPIGFATYHQIYSTFLAQPGIWLDDLYIKAEYRRLGIGEALIKYLCQITKKIGGGRIDWIVATHNDPAIQFYEKMGAQIIQRVRLCRFNREAIMHHVCM</sequence>
<organism evidence="4 5">
    <name type="scientific">Brasilonema bromeliae SPC951</name>
    <dbReference type="NCBI Taxonomy" id="385972"/>
    <lineage>
        <taxon>Bacteria</taxon>
        <taxon>Bacillati</taxon>
        <taxon>Cyanobacteriota</taxon>
        <taxon>Cyanophyceae</taxon>
        <taxon>Nostocales</taxon>
        <taxon>Scytonemataceae</taxon>
        <taxon>Brasilonema</taxon>
        <taxon>Bromeliae group (in: Brasilonema)</taxon>
    </lineage>
</organism>
<reference evidence="4 5" key="1">
    <citation type="submission" date="2018-06" db="EMBL/GenBank/DDBJ databases">
        <title>Comparative genomics of Brasilonema spp. strains.</title>
        <authorList>
            <person name="Alvarenga D.O."/>
            <person name="Fiore M.F."/>
            <person name="Varani A.M."/>
        </authorList>
    </citation>
    <scope>NUCLEOTIDE SEQUENCE [LARGE SCALE GENOMIC DNA]</scope>
    <source>
        <strain evidence="4 5">SPC951</strain>
    </source>
</reference>
<dbReference type="RefSeq" id="WP_169155895.1">
    <property type="nucleotide sequence ID" value="NZ_CAWPJE010000092.1"/>
</dbReference>
<feature type="domain" description="N-acetyltransferase" evidence="3">
    <location>
        <begin position="6"/>
        <end position="162"/>
    </location>
</feature>
<evidence type="ECO:0000313" key="4">
    <source>
        <dbReference type="EMBL" id="NMG20630.1"/>
    </source>
</evidence>
<dbReference type="SUPFAM" id="SSF55729">
    <property type="entry name" value="Acyl-CoA N-acyltransferases (Nat)"/>
    <property type="match status" value="1"/>
</dbReference>
<gene>
    <name evidence="4" type="ORF">DP116_14655</name>
</gene>
<dbReference type="PROSITE" id="PS51186">
    <property type="entry name" value="GNAT"/>
    <property type="match status" value="1"/>
</dbReference>
<dbReference type="InterPro" id="IPR016181">
    <property type="entry name" value="Acyl_CoA_acyltransferase"/>
</dbReference>
<proteinExistence type="predicted"/>
<comment type="caution">
    <text evidence="4">The sequence shown here is derived from an EMBL/GenBank/DDBJ whole genome shotgun (WGS) entry which is preliminary data.</text>
</comment>
<dbReference type="InterPro" id="IPR051016">
    <property type="entry name" value="Diverse_Substrate_AcTransf"/>
</dbReference>
<dbReference type="PANTHER" id="PTHR10545:SF29">
    <property type="entry name" value="GH14572P-RELATED"/>
    <property type="match status" value="1"/>
</dbReference>
<dbReference type="CDD" id="cd04301">
    <property type="entry name" value="NAT_SF"/>
    <property type="match status" value="1"/>
</dbReference>
<evidence type="ECO:0000256" key="1">
    <source>
        <dbReference type="ARBA" id="ARBA00022679"/>
    </source>
</evidence>
<protein>
    <submittedName>
        <fullName evidence="4">GNAT family N-acetyltransferase</fullName>
    </submittedName>
</protein>
<evidence type="ECO:0000256" key="2">
    <source>
        <dbReference type="ARBA" id="ARBA00023315"/>
    </source>
</evidence>
<evidence type="ECO:0000259" key="3">
    <source>
        <dbReference type="PROSITE" id="PS51186"/>
    </source>
</evidence>
<keyword evidence="1" id="KW-0808">Transferase</keyword>
<keyword evidence="2" id="KW-0012">Acyltransferase</keyword>
<evidence type="ECO:0000313" key="5">
    <source>
        <dbReference type="Proteomes" id="UP000718564"/>
    </source>
</evidence>
<dbReference type="Gene3D" id="3.40.630.30">
    <property type="match status" value="1"/>
</dbReference>
<name>A0ABX1PAR0_9CYAN</name>
<dbReference type="InterPro" id="IPR000182">
    <property type="entry name" value="GNAT_dom"/>
</dbReference>
<dbReference type="Pfam" id="PF00583">
    <property type="entry name" value="Acetyltransf_1"/>
    <property type="match status" value="1"/>
</dbReference>